<evidence type="ECO:0000256" key="1">
    <source>
        <dbReference type="SAM" id="MobiDB-lite"/>
    </source>
</evidence>
<sequence>MRDWVRRGDESPVEKVPLGSIRDSHSPRKAKLNEYHAGVLAQSPLPLPPIVIHRSSMRVIDGVHRLRATGLRGEDTIAATFFDGSDAEAFALAVHLNVTHGLPLTLSERKAAAQKIVEQHPHWSDRSIGLIAGVSNKTVGKLRGCATGEVAQLGPRLGRDGRARPVNPLAGRRRAAEFLSSNPRASLREIARSAGVSVTTARDVRRRIDDGESPLPDALVKSSRRRENPPVGFGEITAAETTMPPVVRGPDLLQRLRNDPSVRSSERGRTLLRLLSTVVVAISACNEFAEAVPNHCSGTIAEIARKNARAWQDIADKFDTA</sequence>
<reference evidence="3 4" key="1">
    <citation type="journal article" date="2019" name="Emerg. Microbes Infect.">
        <title>Comprehensive subspecies identification of 175 nontuberculous mycobacteria species based on 7547 genomic profiles.</title>
        <authorList>
            <person name="Matsumoto Y."/>
            <person name="Kinjo T."/>
            <person name="Motooka D."/>
            <person name="Nabeya D."/>
            <person name="Jung N."/>
            <person name="Uechi K."/>
            <person name="Horii T."/>
            <person name="Iida T."/>
            <person name="Fujita J."/>
            <person name="Nakamura S."/>
        </authorList>
    </citation>
    <scope>NUCLEOTIDE SEQUENCE [LARGE SCALE GENOMIC DNA]</scope>
    <source>
        <strain evidence="3 4">JCM 12404</strain>
    </source>
</reference>
<dbReference type="InterPro" id="IPR036086">
    <property type="entry name" value="ParB/Sulfiredoxin_sf"/>
</dbReference>
<feature type="domain" description="ParB-like N-terminal" evidence="2">
    <location>
        <begin position="14"/>
        <end position="98"/>
    </location>
</feature>
<dbReference type="SMART" id="SM00470">
    <property type="entry name" value="ParB"/>
    <property type="match status" value="1"/>
</dbReference>
<feature type="region of interest" description="Disordered" evidence="1">
    <location>
        <begin position="209"/>
        <end position="231"/>
    </location>
</feature>
<dbReference type="RefSeq" id="WP_163775748.1">
    <property type="nucleotide sequence ID" value="NZ_AP022569.1"/>
</dbReference>
<organism evidence="3 4">
    <name type="scientific">Mycobacterium cookii</name>
    <dbReference type="NCBI Taxonomy" id="1775"/>
    <lineage>
        <taxon>Bacteria</taxon>
        <taxon>Bacillati</taxon>
        <taxon>Actinomycetota</taxon>
        <taxon>Actinomycetes</taxon>
        <taxon>Mycobacteriales</taxon>
        <taxon>Mycobacteriaceae</taxon>
        <taxon>Mycobacterium</taxon>
    </lineage>
</organism>
<evidence type="ECO:0000313" key="3">
    <source>
        <dbReference type="EMBL" id="BBX45461.1"/>
    </source>
</evidence>
<gene>
    <name evidence="3" type="ORF">MCOO_14760</name>
</gene>
<proteinExistence type="predicted"/>
<dbReference type="InterPro" id="IPR003115">
    <property type="entry name" value="ParB_N"/>
</dbReference>
<name>A0A7I7KV45_9MYCO</name>
<dbReference type="EMBL" id="AP022569">
    <property type="protein sequence ID" value="BBX45461.1"/>
    <property type="molecule type" value="Genomic_DNA"/>
</dbReference>
<keyword evidence="4" id="KW-1185">Reference proteome</keyword>
<protein>
    <recommendedName>
        <fullName evidence="2">ParB-like N-terminal domain-containing protein</fullName>
    </recommendedName>
</protein>
<dbReference type="AlphaFoldDB" id="A0A7I7KV45"/>
<evidence type="ECO:0000313" key="4">
    <source>
        <dbReference type="Proteomes" id="UP000465866"/>
    </source>
</evidence>
<accession>A0A7I7KV45</accession>
<dbReference type="Proteomes" id="UP000465866">
    <property type="component" value="Chromosome"/>
</dbReference>
<evidence type="ECO:0000259" key="2">
    <source>
        <dbReference type="SMART" id="SM00470"/>
    </source>
</evidence>
<dbReference type="SUPFAM" id="SSF110849">
    <property type="entry name" value="ParB/Sulfiredoxin"/>
    <property type="match status" value="1"/>
</dbReference>
<dbReference type="KEGG" id="mcoo:MCOO_14760"/>